<evidence type="ECO:0000313" key="3">
    <source>
        <dbReference type="EMBL" id="RBP60433.1"/>
    </source>
</evidence>
<keyword evidence="1" id="KW-0378">Hydrolase</keyword>
<dbReference type="GO" id="GO:0047429">
    <property type="term" value="F:nucleoside triphosphate diphosphatase activity"/>
    <property type="evidence" value="ECO:0007669"/>
    <property type="project" value="InterPro"/>
</dbReference>
<dbReference type="SUPFAM" id="SSF52972">
    <property type="entry name" value="ITPase-like"/>
    <property type="match status" value="1"/>
</dbReference>
<dbReference type="GO" id="GO:0009117">
    <property type="term" value="P:nucleotide metabolic process"/>
    <property type="evidence" value="ECO:0007669"/>
    <property type="project" value="UniProtKB-KW"/>
</dbReference>
<evidence type="ECO:0000313" key="4">
    <source>
        <dbReference type="Proteomes" id="UP000253046"/>
    </source>
</evidence>
<dbReference type="EMBL" id="QNRY01000031">
    <property type="protein sequence ID" value="RBP60433.1"/>
    <property type="molecule type" value="Genomic_DNA"/>
</dbReference>
<dbReference type="Proteomes" id="UP000253046">
    <property type="component" value="Unassembled WGS sequence"/>
</dbReference>
<dbReference type="Pfam" id="PF02545">
    <property type="entry name" value="Maf"/>
    <property type="match status" value="1"/>
</dbReference>
<proteinExistence type="predicted"/>
<evidence type="ECO:0000256" key="2">
    <source>
        <dbReference type="ARBA" id="ARBA00023080"/>
    </source>
</evidence>
<accession>A0A366I250</accession>
<keyword evidence="4" id="KW-1185">Reference proteome</keyword>
<dbReference type="InterPro" id="IPR029001">
    <property type="entry name" value="ITPase-like_fam"/>
</dbReference>
<sequence length="75" mass="8009">MHQIVLASTSPYRKMLLEKLGVPFICAASEINETPYPGEDARALVARLAQSKANALAARYPNHLIIGSDQVCAGG</sequence>
<organism evidence="3 4">
    <name type="scientific">Brenneria salicis ATCC 15712 = DSM 30166</name>
    <dbReference type="NCBI Taxonomy" id="714314"/>
    <lineage>
        <taxon>Bacteria</taxon>
        <taxon>Pseudomonadati</taxon>
        <taxon>Pseudomonadota</taxon>
        <taxon>Gammaproteobacteria</taxon>
        <taxon>Enterobacterales</taxon>
        <taxon>Pectobacteriaceae</taxon>
        <taxon>Brenneria</taxon>
    </lineage>
</organism>
<name>A0A366I250_9GAMM</name>
<comment type="caution">
    <text evidence="3">The sequence shown here is derived from an EMBL/GenBank/DDBJ whole genome shotgun (WGS) entry which is preliminary data.</text>
</comment>
<reference evidence="3 4" key="1">
    <citation type="submission" date="2018-06" db="EMBL/GenBank/DDBJ databases">
        <title>Genomic Encyclopedia of Type Strains, Phase IV (KMG-IV): sequencing the most valuable type-strain genomes for metagenomic binning, comparative biology and taxonomic classification.</title>
        <authorList>
            <person name="Goeker M."/>
        </authorList>
    </citation>
    <scope>NUCLEOTIDE SEQUENCE [LARGE SCALE GENOMIC DNA]</scope>
    <source>
        <strain evidence="3 4">DSM 30166</strain>
    </source>
</reference>
<keyword evidence="2" id="KW-0546">Nucleotide metabolism</keyword>
<gene>
    <name evidence="3" type="ORF">DES54_13124</name>
</gene>
<dbReference type="Gene3D" id="3.90.950.10">
    <property type="match status" value="1"/>
</dbReference>
<protein>
    <submittedName>
        <fullName evidence="3">Maf-like protein</fullName>
    </submittedName>
</protein>
<dbReference type="InterPro" id="IPR003697">
    <property type="entry name" value="Maf-like"/>
</dbReference>
<evidence type="ECO:0000256" key="1">
    <source>
        <dbReference type="ARBA" id="ARBA00022801"/>
    </source>
</evidence>
<dbReference type="AlphaFoldDB" id="A0A366I250"/>